<dbReference type="InterPro" id="IPR009936">
    <property type="entry name" value="DUF1468"/>
</dbReference>
<evidence type="ECO:0000259" key="2">
    <source>
        <dbReference type="Pfam" id="PF07331"/>
    </source>
</evidence>
<reference evidence="4" key="1">
    <citation type="submission" date="2015-07" db="EMBL/GenBank/DDBJ databases">
        <authorList>
            <person name="Rodrigo-Torres Lidia"/>
            <person name="Arahal R.David."/>
        </authorList>
    </citation>
    <scope>NUCLEOTIDE SEQUENCE [LARGE SCALE GENOMIC DNA]</scope>
    <source>
        <strain evidence="4">CECT 5096</strain>
    </source>
</reference>
<accession>A0A0M6Z933</accession>
<feature type="transmembrane region" description="Helical" evidence="1">
    <location>
        <begin position="40"/>
        <end position="60"/>
    </location>
</feature>
<gene>
    <name evidence="3" type="ORF">LA5096_02364</name>
</gene>
<keyword evidence="4" id="KW-1185">Reference proteome</keyword>
<proteinExistence type="predicted"/>
<dbReference type="GeneID" id="97669754"/>
<dbReference type="Pfam" id="PF07331">
    <property type="entry name" value="TctB"/>
    <property type="match status" value="1"/>
</dbReference>
<feature type="transmembrane region" description="Helical" evidence="1">
    <location>
        <begin position="80"/>
        <end position="100"/>
    </location>
</feature>
<dbReference type="EMBL" id="CXWC01000010">
    <property type="protein sequence ID" value="CTQ70089.1"/>
    <property type="molecule type" value="Genomic_DNA"/>
</dbReference>
<dbReference type="Proteomes" id="UP000049983">
    <property type="component" value="Unassembled WGS sequence"/>
</dbReference>
<keyword evidence="1" id="KW-0812">Transmembrane</keyword>
<dbReference type="AlphaFoldDB" id="A0A0M6Z933"/>
<sequence length="166" mass="17842">MSLTNRNKAALVFVLLSGIALWGLPDQVRGQNELFGMNGTLLPALALALICGFSLLDLALSLLVSRRSDTNRETLRANDILLSAGFVYGLLLVALSAALFTLLLPWIGYLPASCALVLTLMFGLGGRKPVAILVISFVAVVALYLGMRFGLGIHMQAWPINIFRAN</sequence>
<evidence type="ECO:0000313" key="3">
    <source>
        <dbReference type="EMBL" id="CTQ70089.1"/>
    </source>
</evidence>
<feature type="transmembrane region" description="Helical" evidence="1">
    <location>
        <begin position="106"/>
        <end position="124"/>
    </location>
</feature>
<name>A0A0M6Z933_9HYPH</name>
<dbReference type="STRING" id="311410.LA5095_01109"/>
<evidence type="ECO:0000313" key="4">
    <source>
        <dbReference type="Proteomes" id="UP000049983"/>
    </source>
</evidence>
<dbReference type="OrthoDB" id="8481419at2"/>
<feature type="transmembrane region" description="Helical" evidence="1">
    <location>
        <begin position="131"/>
        <end position="151"/>
    </location>
</feature>
<keyword evidence="1" id="KW-0472">Membrane</keyword>
<keyword evidence="1" id="KW-1133">Transmembrane helix</keyword>
<evidence type="ECO:0000256" key="1">
    <source>
        <dbReference type="SAM" id="Phobius"/>
    </source>
</evidence>
<organism evidence="3 4">
    <name type="scientific">Roseibium album</name>
    <dbReference type="NCBI Taxonomy" id="311410"/>
    <lineage>
        <taxon>Bacteria</taxon>
        <taxon>Pseudomonadati</taxon>
        <taxon>Pseudomonadota</taxon>
        <taxon>Alphaproteobacteria</taxon>
        <taxon>Hyphomicrobiales</taxon>
        <taxon>Stappiaceae</taxon>
        <taxon>Roseibium</taxon>
    </lineage>
</organism>
<dbReference type="RefSeq" id="WP_055112902.1">
    <property type="nucleotide sequence ID" value="NZ_CXWA01000001.1"/>
</dbReference>
<feature type="domain" description="DUF1468" evidence="2">
    <location>
        <begin position="9"/>
        <end position="154"/>
    </location>
</feature>
<protein>
    <submittedName>
        <fullName evidence="3">Tripartite tricarboxylate transporter TctB family protein</fullName>
    </submittedName>
</protein>